<dbReference type="SUPFAM" id="SSF47473">
    <property type="entry name" value="EF-hand"/>
    <property type="match status" value="1"/>
</dbReference>
<feature type="chain" id="PRO_5002660993" description="EF-hand domain-containing protein" evidence="1">
    <location>
        <begin position="23"/>
        <end position="83"/>
    </location>
</feature>
<dbReference type="HOGENOM" id="CLU_182254_1_0_5"/>
<feature type="signal peptide" evidence="1">
    <location>
        <begin position="1"/>
        <end position="22"/>
    </location>
</feature>
<protein>
    <recommendedName>
        <fullName evidence="2">EF-hand domain-containing protein</fullName>
    </recommendedName>
</protein>
<dbReference type="AlphaFoldDB" id="A3VC82"/>
<evidence type="ECO:0000313" key="4">
    <source>
        <dbReference type="Proteomes" id="UP000002931"/>
    </source>
</evidence>
<dbReference type="PROSITE" id="PS00018">
    <property type="entry name" value="EF_HAND_1"/>
    <property type="match status" value="1"/>
</dbReference>
<keyword evidence="1" id="KW-0732">Signal</keyword>
<sequence>MNMKIANLAIAATLTIGSVAIAQDVKVVDIDADGVISVEELMAAYDDVNEDIFTASDTNGDGVLDMDELASAQEDGLIPSGEM</sequence>
<evidence type="ECO:0000313" key="3">
    <source>
        <dbReference type="EMBL" id="EAQ14136.1"/>
    </source>
</evidence>
<evidence type="ECO:0000256" key="1">
    <source>
        <dbReference type="SAM" id="SignalP"/>
    </source>
</evidence>
<dbReference type="InterPro" id="IPR002048">
    <property type="entry name" value="EF_hand_dom"/>
</dbReference>
<dbReference type="Proteomes" id="UP000002931">
    <property type="component" value="Unassembled WGS sequence"/>
</dbReference>
<reference evidence="3 4" key="1">
    <citation type="journal article" date="2010" name="J. Bacteriol.">
        <title>Genome sequences of Pelagibaca bermudensis HTCC2601T and Maritimibacter alkaliphilus HTCC2654T, the type strains of two marine Roseobacter genera.</title>
        <authorList>
            <person name="Thrash J.C."/>
            <person name="Cho J.C."/>
            <person name="Ferriera S."/>
            <person name="Johnson J."/>
            <person name="Vergin K.L."/>
            <person name="Giovannoni S.J."/>
        </authorList>
    </citation>
    <scope>NUCLEOTIDE SEQUENCE [LARGE SCALE GENOMIC DNA]</scope>
    <source>
        <strain evidence="3 4">HTCC2654</strain>
    </source>
</reference>
<dbReference type="InterPro" id="IPR018247">
    <property type="entry name" value="EF_Hand_1_Ca_BS"/>
</dbReference>
<dbReference type="PROSITE" id="PS50222">
    <property type="entry name" value="EF_HAND_2"/>
    <property type="match status" value="1"/>
</dbReference>
<organism evidence="3 4">
    <name type="scientific">Maritimibacter alkaliphilus HTCC2654</name>
    <dbReference type="NCBI Taxonomy" id="314271"/>
    <lineage>
        <taxon>Bacteria</taxon>
        <taxon>Pseudomonadati</taxon>
        <taxon>Pseudomonadota</taxon>
        <taxon>Alphaproteobacteria</taxon>
        <taxon>Rhodobacterales</taxon>
        <taxon>Roseobacteraceae</taxon>
        <taxon>Maritimibacter</taxon>
    </lineage>
</organism>
<dbReference type="Pfam" id="PF13202">
    <property type="entry name" value="EF-hand_5"/>
    <property type="match status" value="2"/>
</dbReference>
<name>A3VC82_9RHOB</name>
<accession>A3VC82</accession>
<dbReference type="GO" id="GO:0005509">
    <property type="term" value="F:calcium ion binding"/>
    <property type="evidence" value="ECO:0007669"/>
    <property type="project" value="InterPro"/>
</dbReference>
<feature type="domain" description="EF-hand" evidence="2">
    <location>
        <begin position="44"/>
        <end position="79"/>
    </location>
</feature>
<evidence type="ECO:0000259" key="2">
    <source>
        <dbReference type="PROSITE" id="PS50222"/>
    </source>
</evidence>
<comment type="caution">
    <text evidence="3">The sequence shown here is derived from an EMBL/GenBank/DDBJ whole genome shotgun (WGS) entry which is preliminary data.</text>
</comment>
<dbReference type="RefSeq" id="WP_008333318.1">
    <property type="nucleotide sequence ID" value="NZ_CH902578.1"/>
</dbReference>
<dbReference type="InterPro" id="IPR011992">
    <property type="entry name" value="EF-hand-dom_pair"/>
</dbReference>
<keyword evidence="4" id="KW-1185">Reference proteome</keyword>
<proteinExistence type="predicted"/>
<dbReference type="EMBL" id="AAMT01000002">
    <property type="protein sequence ID" value="EAQ14136.1"/>
    <property type="molecule type" value="Genomic_DNA"/>
</dbReference>
<gene>
    <name evidence="3" type="ORF">RB2654_15741</name>
</gene>
<dbReference type="Gene3D" id="1.10.238.10">
    <property type="entry name" value="EF-hand"/>
    <property type="match status" value="1"/>
</dbReference>